<comment type="function">
    <text evidence="7">Increases the formation of ribosomal termination complexes and stimulates activities of RF-1 and RF-2. It binds guanine nucleotides and has strong preference for UGA stop codons. It may interact directly with the ribosome. The stimulation of RF-1 and RF-2 is significantly reduced by GTP and GDP, but not by GMP.</text>
</comment>
<protein>
    <recommendedName>
        <fullName evidence="7 8">Peptide chain release factor 3</fullName>
        <shortName evidence="7">RF-3</shortName>
    </recommendedName>
</protein>
<dbReference type="OrthoDB" id="9801591at2"/>
<dbReference type="InterPro" id="IPR004548">
    <property type="entry name" value="PrfC"/>
</dbReference>
<dbReference type="SUPFAM" id="SSF54980">
    <property type="entry name" value="EF-G C-terminal domain-like"/>
    <property type="match status" value="1"/>
</dbReference>
<accession>A0A0K1PHC8</accession>
<dbReference type="STRING" id="1391653.AKJ08_3188"/>
<comment type="subcellular location">
    <subcellularLocation>
        <location evidence="1 7">Cytoplasm</location>
    </subcellularLocation>
</comment>
<dbReference type="InterPro" id="IPR005225">
    <property type="entry name" value="Small_GTP-bd"/>
</dbReference>
<dbReference type="InterPro" id="IPR009000">
    <property type="entry name" value="Transl_B-barrel_sf"/>
</dbReference>
<feature type="domain" description="Tr-type G" evidence="9">
    <location>
        <begin position="11"/>
        <end position="280"/>
    </location>
</feature>
<dbReference type="GO" id="GO:0003924">
    <property type="term" value="F:GTPase activity"/>
    <property type="evidence" value="ECO:0007669"/>
    <property type="project" value="InterPro"/>
</dbReference>
<keyword evidence="3 7" id="KW-0963">Cytoplasm</keyword>
<dbReference type="Pfam" id="PF00009">
    <property type="entry name" value="GTP_EFTU"/>
    <property type="match status" value="1"/>
</dbReference>
<evidence type="ECO:0000256" key="3">
    <source>
        <dbReference type="ARBA" id="ARBA00022490"/>
    </source>
</evidence>
<dbReference type="PROSITE" id="PS51722">
    <property type="entry name" value="G_TR_2"/>
    <property type="match status" value="1"/>
</dbReference>
<dbReference type="Pfam" id="PF22042">
    <property type="entry name" value="EF-G_D2"/>
    <property type="match status" value="1"/>
</dbReference>
<dbReference type="Gene3D" id="2.40.30.10">
    <property type="entry name" value="Translation factors"/>
    <property type="match status" value="1"/>
</dbReference>
<dbReference type="EMBL" id="CP012332">
    <property type="protein sequence ID" value="AKU92801.1"/>
    <property type="molecule type" value="Genomic_DNA"/>
</dbReference>
<dbReference type="FunFam" id="3.40.50.300:FF:000542">
    <property type="entry name" value="Peptide chain release factor 3"/>
    <property type="match status" value="1"/>
</dbReference>
<dbReference type="KEGG" id="vin:AKJ08_3188"/>
<evidence type="ECO:0000313" key="11">
    <source>
        <dbReference type="Proteomes" id="UP000055590"/>
    </source>
</evidence>
<sequence>MSDALTTLEAARRRTFAIISHPDAGKTTLTEKLLLYSGAIHLAGSVKARRASRHATSDWMAIEKERGISVTSSVLQFEHKGLQCNLLDTPGHQDFGEDTYRTLVAADAAIMLLDNAKGVEPQTKKLFHVARLRRTPVVTLINKCDREGKDPLDLMSEVEQVLGIATVPLDWPIGSGKGFVGVYDRLDRKVHLFSPGRHGEEIVAEEVLDPDDPQLRERIGDSLHDKLREDLELLEAAGEPFDHERFLAGEQTPVFFGSAATNFGIGPFLDRFVTLAPPPGPRETRDGGVREANDPAFSAFVFKIQANMDPSHRDRLCFVRICSGRYEKGMKVRHARLDKELKLAMAHTLLGRDRVSVEEAYAGDIVGLVDTQHVLRIGDTVSTDRGPAFNGVPRFSPEIFATLHLADPLRRKQLVEGLTQLAEEGAVQIFFRRGQGALDPIVAVVGVLQLEVLQARLEAEYSVRIKVERLGFSHARWLDGIDDPVKAARAIVGTHVDDTDGHPVVLLRNDWELGVAERENPKVGFLTTSPLDATGTVQTVR</sequence>
<organism evidence="10 11">
    <name type="scientific">Vulgatibacter incomptus</name>
    <dbReference type="NCBI Taxonomy" id="1391653"/>
    <lineage>
        <taxon>Bacteria</taxon>
        <taxon>Pseudomonadati</taxon>
        <taxon>Myxococcota</taxon>
        <taxon>Myxococcia</taxon>
        <taxon>Myxococcales</taxon>
        <taxon>Cystobacterineae</taxon>
        <taxon>Vulgatibacteraceae</taxon>
        <taxon>Vulgatibacter</taxon>
    </lineage>
</organism>
<dbReference type="NCBIfam" id="TIGR00231">
    <property type="entry name" value="small_GTP"/>
    <property type="match status" value="1"/>
</dbReference>
<dbReference type="AlphaFoldDB" id="A0A0K1PHC8"/>
<evidence type="ECO:0000256" key="8">
    <source>
        <dbReference type="NCBIfam" id="TIGR00503"/>
    </source>
</evidence>
<evidence type="ECO:0000313" key="10">
    <source>
        <dbReference type="EMBL" id="AKU92801.1"/>
    </source>
</evidence>
<dbReference type="PANTHER" id="PTHR43556">
    <property type="entry name" value="PEPTIDE CHAIN RELEASE FACTOR RF3"/>
    <property type="match status" value="1"/>
</dbReference>
<dbReference type="GO" id="GO:0005525">
    <property type="term" value="F:GTP binding"/>
    <property type="evidence" value="ECO:0007669"/>
    <property type="project" value="UniProtKB-UniRule"/>
</dbReference>
<dbReference type="PROSITE" id="PS00301">
    <property type="entry name" value="G_TR_1"/>
    <property type="match status" value="1"/>
</dbReference>
<dbReference type="GO" id="GO:0006449">
    <property type="term" value="P:regulation of translational termination"/>
    <property type="evidence" value="ECO:0007669"/>
    <property type="project" value="UniProtKB-UniRule"/>
</dbReference>
<dbReference type="InterPro" id="IPR035647">
    <property type="entry name" value="EFG_III/V"/>
</dbReference>
<dbReference type="PATRIC" id="fig|1391653.3.peg.3332"/>
<dbReference type="InterPro" id="IPR000795">
    <property type="entry name" value="T_Tr_GTP-bd_dom"/>
</dbReference>
<evidence type="ECO:0000256" key="4">
    <source>
        <dbReference type="ARBA" id="ARBA00022741"/>
    </source>
</evidence>
<dbReference type="PRINTS" id="PR00315">
    <property type="entry name" value="ELONGATNFCT"/>
</dbReference>
<reference evidence="10 11" key="1">
    <citation type="submission" date="2015-08" db="EMBL/GenBank/DDBJ databases">
        <authorList>
            <person name="Babu N.S."/>
            <person name="Beckwith C.J."/>
            <person name="Beseler K.G."/>
            <person name="Brison A."/>
            <person name="Carone J.V."/>
            <person name="Caskin T.P."/>
            <person name="Diamond M."/>
            <person name="Durham M.E."/>
            <person name="Foxe J.M."/>
            <person name="Go M."/>
            <person name="Henderson B.A."/>
            <person name="Jones I.B."/>
            <person name="McGettigan J.A."/>
            <person name="Micheletti S.J."/>
            <person name="Nasrallah M.E."/>
            <person name="Ortiz D."/>
            <person name="Piller C.R."/>
            <person name="Privatt S.R."/>
            <person name="Schneider S.L."/>
            <person name="Sharp S."/>
            <person name="Smith T.C."/>
            <person name="Stanton J.D."/>
            <person name="Ullery H.E."/>
            <person name="Wilson R.J."/>
            <person name="Serrano M.G."/>
            <person name="Buck G."/>
            <person name="Lee V."/>
            <person name="Wang Y."/>
            <person name="Carvalho R."/>
            <person name="Voegtly L."/>
            <person name="Shi R."/>
            <person name="Duckworth R."/>
            <person name="Johnson A."/>
            <person name="Loviza R."/>
            <person name="Walstead R."/>
            <person name="Shah Z."/>
            <person name="Kiflezghi M."/>
            <person name="Wade K."/>
            <person name="Ball S.L."/>
            <person name="Bradley K.W."/>
            <person name="Asai D.J."/>
            <person name="Bowman C.A."/>
            <person name="Russell D.A."/>
            <person name="Pope W.H."/>
            <person name="Jacobs-Sera D."/>
            <person name="Hendrix R.W."/>
            <person name="Hatfull G.F."/>
        </authorList>
    </citation>
    <scope>NUCLEOTIDE SEQUENCE [LARGE SCALE GENOMIC DNA]</scope>
    <source>
        <strain evidence="10 11">DSM 27710</strain>
    </source>
</reference>
<dbReference type="SUPFAM" id="SSF50447">
    <property type="entry name" value="Translation proteins"/>
    <property type="match status" value="1"/>
</dbReference>
<evidence type="ECO:0000259" key="9">
    <source>
        <dbReference type="PROSITE" id="PS51722"/>
    </source>
</evidence>
<name>A0A0K1PHC8_9BACT</name>
<dbReference type="InterPro" id="IPR032090">
    <property type="entry name" value="RF3_C"/>
</dbReference>
<dbReference type="InterPro" id="IPR031157">
    <property type="entry name" value="G_TR_CS"/>
</dbReference>
<dbReference type="HAMAP" id="MF_00072">
    <property type="entry name" value="Rel_fac_3"/>
    <property type="match status" value="1"/>
</dbReference>
<evidence type="ECO:0000256" key="7">
    <source>
        <dbReference type="HAMAP-Rule" id="MF_00072"/>
    </source>
</evidence>
<dbReference type="Proteomes" id="UP000055590">
    <property type="component" value="Chromosome"/>
</dbReference>
<dbReference type="GO" id="GO:0016149">
    <property type="term" value="F:translation release factor activity, codon specific"/>
    <property type="evidence" value="ECO:0007669"/>
    <property type="project" value="UniProtKB-UniRule"/>
</dbReference>
<dbReference type="Gene3D" id="3.30.70.3280">
    <property type="entry name" value="Peptide chain release factor 3, domain III"/>
    <property type="match status" value="1"/>
</dbReference>
<keyword evidence="5 7" id="KW-0648">Protein biosynthesis</keyword>
<proteinExistence type="inferred from homology"/>
<feature type="binding site" evidence="7">
    <location>
        <begin position="20"/>
        <end position="27"/>
    </location>
    <ligand>
        <name>GTP</name>
        <dbReference type="ChEBI" id="CHEBI:37565"/>
    </ligand>
</feature>
<dbReference type="InterPro" id="IPR038467">
    <property type="entry name" value="RF3_dom_3_sf"/>
</dbReference>
<dbReference type="NCBIfam" id="NF001964">
    <property type="entry name" value="PRK00741.1"/>
    <property type="match status" value="1"/>
</dbReference>
<dbReference type="InterPro" id="IPR053905">
    <property type="entry name" value="EF-G-like_DII"/>
</dbReference>
<dbReference type="NCBIfam" id="TIGR00503">
    <property type="entry name" value="prfC"/>
    <property type="match status" value="1"/>
</dbReference>
<dbReference type="InterPro" id="IPR027417">
    <property type="entry name" value="P-loop_NTPase"/>
</dbReference>
<dbReference type="RefSeq" id="WP_050726918.1">
    <property type="nucleotide sequence ID" value="NZ_CP012332.1"/>
</dbReference>
<evidence type="ECO:0000256" key="6">
    <source>
        <dbReference type="ARBA" id="ARBA00023134"/>
    </source>
</evidence>
<dbReference type="Pfam" id="PF16658">
    <property type="entry name" value="RF3_C"/>
    <property type="match status" value="1"/>
</dbReference>
<dbReference type="CDD" id="cd04169">
    <property type="entry name" value="RF3"/>
    <property type="match status" value="1"/>
</dbReference>
<dbReference type="PANTHER" id="PTHR43556:SF2">
    <property type="entry name" value="PEPTIDE CHAIN RELEASE FACTOR RF3"/>
    <property type="match status" value="1"/>
</dbReference>
<gene>
    <name evidence="7" type="primary">prfC</name>
    <name evidence="10" type="ORF">AKJ08_3188</name>
</gene>
<keyword evidence="4 7" id="KW-0547">Nucleotide-binding</keyword>
<dbReference type="GO" id="GO:0016150">
    <property type="term" value="F:translation release factor activity, codon nonspecific"/>
    <property type="evidence" value="ECO:0007669"/>
    <property type="project" value="TreeGrafter"/>
</dbReference>
<evidence type="ECO:0000256" key="5">
    <source>
        <dbReference type="ARBA" id="ARBA00022917"/>
    </source>
</evidence>
<comment type="similarity">
    <text evidence="2 7">Belongs to the TRAFAC class translation factor GTPase superfamily. Classic translation factor GTPase family. PrfC subfamily.</text>
</comment>
<keyword evidence="11" id="KW-1185">Reference proteome</keyword>
<dbReference type="InterPro" id="IPR041732">
    <property type="entry name" value="RF3_GTP-bd"/>
</dbReference>
<evidence type="ECO:0000256" key="2">
    <source>
        <dbReference type="ARBA" id="ARBA00009978"/>
    </source>
</evidence>
<dbReference type="SUPFAM" id="SSF52540">
    <property type="entry name" value="P-loop containing nucleoside triphosphate hydrolases"/>
    <property type="match status" value="1"/>
</dbReference>
<keyword evidence="6 7" id="KW-0342">GTP-binding</keyword>
<dbReference type="GO" id="GO:0005829">
    <property type="term" value="C:cytosol"/>
    <property type="evidence" value="ECO:0007669"/>
    <property type="project" value="TreeGrafter"/>
</dbReference>
<evidence type="ECO:0000256" key="1">
    <source>
        <dbReference type="ARBA" id="ARBA00004496"/>
    </source>
</evidence>
<feature type="binding site" evidence="7">
    <location>
        <begin position="142"/>
        <end position="145"/>
    </location>
    <ligand>
        <name>GTP</name>
        <dbReference type="ChEBI" id="CHEBI:37565"/>
    </ligand>
</feature>
<feature type="binding site" evidence="7">
    <location>
        <begin position="88"/>
        <end position="92"/>
    </location>
    <ligand>
        <name>GTP</name>
        <dbReference type="ChEBI" id="CHEBI:37565"/>
    </ligand>
</feature>
<dbReference type="Gene3D" id="3.40.50.300">
    <property type="entry name" value="P-loop containing nucleotide triphosphate hydrolases"/>
    <property type="match status" value="1"/>
</dbReference>